<dbReference type="SUPFAM" id="SSF57667">
    <property type="entry name" value="beta-beta-alpha zinc fingers"/>
    <property type="match status" value="1"/>
</dbReference>
<gene>
    <name evidence="8" type="ORF">NDN08_003976</name>
</gene>
<evidence type="ECO:0000256" key="3">
    <source>
        <dbReference type="ARBA" id="ARBA00022771"/>
    </source>
</evidence>
<dbReference type="Gene3D" id="3.30.160.60">
    <property type="entry name" value="Classic Zinc Finger"/>
    <property type="match status" value="2"/>
</dbReference>
<keyword evidence="3 5" id="KW-0863">Zinc-finger</keyword>
<dbReference type="PANTHER" id="PTHR23235">
    <property type="entry name" value="KRUEPPEL-LIKE TRANSCRIPTION FACTOR"/>
    <property type="match status" value="1"/>
</dbReference>
<evidence type="ECO:0000256" key="5">
    <source>
        <dbReference type="PROSITE-ProRule" id="PRU00042"/>
    </source>
</evidence>
<keyword evidence="4" id="KW-0862">Zinc</keyword>
<reference evidence="8 9" key="1">
    <citation type="journal article" date="2023" name="Nat. Commun.">
        <title>Origin of minicircular mitochondrial genomes in red algae.</title>
        <authorList>
            <person name="Lee Y."/>
            <person name="Cho C.H."/>
            <person name="Lee Y.M."/>
            <person name="Park S.I."/>
            <person name="Yang J.H."/>
            <person name="West J.A."/>
            <person name="Bhattacharya D."/>
            <person name="Yoon H.S."/>
        </authorList>
    </citation>
    <scope>NUCLEOTIDE SEQUENCE [LARGE SCALE GENOMIC DNA]</scope>
    <source>
        <strain evidence="8 9">CCMP1338</strain>
        <tissue evidence="8">Whole cell</tissue>
    </source>
</reference>
<comment type="caution">
    <text evidence="8">The sequence shown here is derived from an EMBL/GenBank/DDBJ whole genome shotgun (WGS) entry which is preliminary data.</text>
</comment>
<evidence type="ECO:0000313" key="9">
    <source>
        <dbReference type="Proteomes" id="UP001157974"/>
    </source>
</evidence>
<evidence type="ECO:0000256" key="1">
    <source>
        <dbReference type="ARBA" id="ARBA00022723"/>
    </source>
</evidence>
<dbReference type="InterPro" id="IPR013087">
    <property type="entry name" value="Znf_C2H2_type"/>
</dbReference>
<dbReference type="PROSITE" id="PS00028">
    <property type="entry name" value="ZINC_FINGER_C2H2_1"/>
    <property type="match status" value="2"/>
</dbReference>
<feature type="region of interest" description="Disordered" evidence="6">
    <location>
        <begin position="93"/>
        <end position="143"/>
    </location>
</feature>
<keyword evidence="2" id="KW-0677">Repeat</keyword>
<organism evidence="8 9">
    <name type="scientific">Rhodosorus marinus</name>
    <dbReference type="NCBI Taxonomy" id="101924"/>
    <lineage>
        <taxon>Eukaryota</taxon>
        <taxon>Rhodophyta</taxon>
        <taxon>Stylonematophyceae</taxon>
        <taxon>Stylonematales</taxon>
        <taxon>Stylonemataceae</taxon>
        <taxon>Rhodosorus</taxon>
    </lineage>
</organism>
<dbReference type="GO" id="GO:0008270">
    <property type="term" value="F:zinc ion binding"/>
    <property type="evidence" value="ECO:0007669"/>
    <property type="project" value="UniProtKB-KW"/>
</dbReference>
<dbReference type="AlphaFoldDB" id="A0AAV8UGY9"/>
<dbReference type="PROSITE" id="PS50157">
    <property type="entry name" value="ZINC_FINGER_C2H2_2"/>
    <property type="match status" value="2"/>
</dbReference>
<feature type="domain" description="C2H2-type" evidence="7">
    <location>
        <begin position="78"/>
        <end position="107"/>
    </location>
</feature>
<dbReference type="Pfam" id="PF00096">
    <property type="entry name" value="zf-C2H2"/>
    <property type="match status" value="2"/>
</dbReference>
<keyword evidence="1" id="KW-0479">Metal-binding</keyword>
<proteinExistence type="predicted"/>
<feature type="domain" description="C2H2-type" evidence="7">
    <location>
        <begin position="48"/>
        <end position="77"/>
    </location>
</feature>
<dbReference type="FunFam" id="3.30.160.60:FF:000125">
    <property type="entry name" value="Putative zinc finger protein 143"/>
    <property type="match status" value="1"/>
</dbReference>
<dbReference type="Proteomes" id="UP001157974">
    <property type="component" value="Unassembled WGS sequence"/>
</dbReference>
<dbReference type="SMART" id="SM00355">
    <property type="entry name" value="ZnF_C2H2"/>
    <property type="match status" value="2"/>
</dbReference>
<feature type="compositionally biased region" description="Low complexity" evidence="6">
    <location>
        <begin position="128"/>
        <end position="143"/>
    </location>
</feature>
<keyword evidence="9" id="KW-1185">Reference proteome</keyword>
<dbReference type="InterPro" id="IPR036236">
    <property type="entry name" value="Znf_C2H2_sf"/>
</dbReference>
<protein>
    <recommendedName>
        <fullName evidence="7">C2H2-type domain-containing protein</fullName>
    </recommendedName>
</protein>
<evidence type="ECO:0000256" key="6">
    <source>
        <dbReference type="SAM" id="MobiDB-lite"/>
    </source>
</evidence>
<evidence type="ECO:0000313" key="8">
    <source>
        <dbReference type="EMBL" id="KAJ8901770.1"/>
    </source>
</evidence>
<dbReference type="EMBL" id="JAMWBK010000010">
    <property type="protein sequence ID" value="KAJ8901770.1"/>
    <property type="molecule type" value="Genomic_DNA"/>
</dbReference>
<dbReference type="FunFam" id="3.30.160.60:FF:000624">
    <property type="entry name" value="zinc finger protein 697"/>
    <property type="match status" value="1"/>
</dbReference>
<sequence length="143" mass="15615">MSGKTEYSGGHQPLDVLIHASLLAERAPESVASGRGFGGAGSVKDSVYRCPVESCSKTFTKKWNLKVHVRLHTGDEPFKCSRGDCKKSFRWRSSLKSHEKTHENSGGRKKIVEAHPPTPTIAKNQPHVSKSVISDVSKESSSN</sequence>
<evidence type="ECO:0000259" key="7">
    <source>
        <dbReference type="PROSITE" id="PS50157"/>
    </source>
</evidence>
<feature type="compositionally biased region" description="Basic and acidic residues" evidence="6">
    <location>
        <begin position="96"/>
        <end position="113"/>
    </location>
</feature>
<accession>A0AAV8UGY9</accession>
<name>A0AAV8UGY9_9RHOD</name>
<evidence type="ECO:0000256" key="4">
    <source>
        <dbReference type="ARBA" id="ARBA00022833"/>
    </source>
</evidence>
<evidence type="ECO:0000256" key="2">
    <source>
        <dbReference type="ARBA" id="ARBA00022737"/>
    </source>
</evidence>